<dbReference type="InterPro" id="IPR017853">
    <property type="entry name" value="GH"/>
</dbReference>
<dbReference type="EC" id="3.2.1.-" evidence="1"/>
<dbReference type="Gene3D" id="3.20.20.80">
    <property type="entry name" value="Glycosidases"/>
    <property type="match status" value="1"/>
</dbReference>
<keyword evidence="1" id="KW-0326">Glycosidase</keyword>
<protein>
    <submittedName>
        <fullName evidence="1">Glycogen debranching protein</fullName>
        <ecNumber evidence="1">3.2.1.-</ecNumber>
    </submittedName>
</protein>
<evidence type="ECO:0000313" key="1">
    <source>
        <dbReference type="EMBL" id="STU57022.1"/>
    </source>
</evidence>
<organism evidence="1 2">
    <name type="scientific">Klebsiella pneumoniae subsp. pneumoniae</name>
    <dbReference type="NCBI Taxonomy" id="72407"/>
    <lineage>
        <taxon>Bacteria</taxon>
        <taxon>Pseudomonadati</taxon>
        <taxon>Pseudomonadota</taxon>
        <taxon>Gammaproteobacteria</taxon>
        <taxon>Enterobacterales</taxon>
        <taxon>Enterobacteriaceae</taxon>
        <taxon>Klebsiella/Raoultella group</taxon>
        <taxon>Klebsiella</taxon>
        <taxon>Klebsiella pneumoniae complex</taxon>
    </lineage>
</organism>
<dbReference type="Proteomes" id="UP000254020">
    <property type="component" value="Unassembled WGS sequence"/>
</dbReference>
<keyword evidence="1" id="KW-0378">Hydrolase</keyword>
<accession>A0A377YZD3</accession>
<dbReference type="EMBL" id="UGMA01000005">
    <property type="protein sequence ID" value="STU57022.1"/>
    <property type="molecule type" value="Genomic_DNA"/>
</dbReference>
<name>A0A377YZD3_KLEPN</name>
<proteinExistence type="predicted"/>
<sequence length="36" mass="4084">MLLAGDEQGHSQHGNNNAYCQDNALTWLDWRQANPD</sequence>
<dbReference type="AlphaFoldDB" id="A0A377YZD3"/>
<reference evidence="1 2" key="1">
    <citation type="submission" date="2018-06" db="EMBL/GenBank/DDBJ databases">
        <authorList>
            <consortium name="Pathogen Informatics"/>
            <person name="Doyle S."/>
        </authorList>
    </citation>
    <scope>NUCLEOTIDE SEQUENCE [LARGE SCALE GENOMIC DNA]</scope>
    <source>
        <strain evidence="1 2">NCTC9504</strain>
    </source>
</reference>
<dbReference type="SUPFAM" id="SSF51445">
    <property type="entry name" value="(Trans)glycosidases"/>
    <property type="match status" value="1"/>
</dbReference>
<gene>
    <name evidence="1" type="primary">glgX_3</name>
    <name evidence="1" type="ORF">NCTC9504_00712</name>
</gene>
<dbReference type="GO" id="GO:0016798">
    <property type="term" value="F:hydrolase activity, acting on glycosyl bonds"/>
    <property type="evidence" value="ECO:0007669"/>
    <property type="project" value="UniProtKB-KW"/>
</dbReference>
<evidence type="ECO:0000313" key="2">
    <source>
        <dbReference type="Proteomes" id="UP000254020"/>
    </source>
</evidence>